<name>A0A7W8DKT4_9BACT</name>
<proteinExistence type="predicted"/>
<sequence>MKACIHFLLIQLALGVCLSATTADTALSPLLLRDQWRFEDPAAWGWEGDGAETALVLKKPSQYKPKFRRPFNLAWFDGAEWYSFTLTCEARLDVFNKGNNDVCIAFGCVSDSEFYYAHLGEKADGVHLQLHVVNNADRKAITKKRAETLPWQPGHWHAIKLVRDAASGSIQVWFDGKLVLEASDKTFGKGRIGLGSFDDLGAFRNVIVTPAAAASAEASSL</sequence>
<feature type="chain" id="PRO_5030878506" description="3-keto-disaccharide hydrolase domain-containing protein" evidence="1">
    <location>
        <begin position="23"/>
        <end position="221"/>
    </location>
</feature>
<evidence type="ECO:0000313" key="2">
    <source>
        <dbReference type="EMBL" id="MBB5033604.1"/>
    </source>
</evidence>
<dbReference type="RefSeq" id="WP_184340565.1">
    <property type="nucleotide sequence ID" value="NZ_JACHIG010000006.1"/>
</dbReference>
<evidence type="ECO:0008006" key="4">
    <source>
        <dbReference type="Google" id="ProtNLM"/>
    </source>
</evidence>
<accession>A0A7W8DKT4</accession>
<protein>
    <recommendedName>
        <fullName evidence="4">3-keto-disaccharide hydrolase domain-containing protein</fullName>
    </recommendedName>
</protein>
<dbReference type="EMBL" id="JACHIG010000006">
    <property type="protein sequence ID" value="MBB5033604.1"/>
    <property type="molecule type" value="Genomic_DNA"/>
</dbReference>
<feature type="signal peptide" evidence="1">
    <location>
        <begin position="1"/>
        <end position="22"/>
    </location>
</feature>
<keyword evidence="1" id="KW-0732">Signal</keyword>
<evidence type="ECO:0000313" key="3">
    <source>
        <dbReference type="Proteomes" id="UP000590740"/>
    </source>
</evidence>
<dbReference type="Gene3D" id="2.60.120.560">
    <property type="entry name" value="Exo-inulinase, domain 1"/>
    <property type="match status" value="1"/>
</dbReference>
<evidence type="ECO:0000256" key="1">
    <source>
        <dbReference type="SAM" id="SignalP"/>
    </source>
</evidence>
<dbReference type="AlphaFoldDB" id="A0A7W8DKT4"/>
<dbReference type="SUPFAM" id="SSF49899">
    <property type="entry name" value="Concanavalin A-like lectins/glucanases"/>
    <property type="match status" value="1"/>
</dbReference>
<comment type="caution">
    <text evidence="2">The sequence shown here is derived from an EMBL/GenBank/DDBJ whole genome shotgun (WGS) entry which is preliminary data.</text>
</comment>
<organism evidence="2 3">
    <name type="scientific">Prosthecobacter vanneervenii</name>
    <dbReference type="NCBI Taxonomy" id="48466"/>
    <lineage>
        <taxon>Bacteria</taxon>
        <taxon>Pseudomonadati</taxon>
        <taxon>Verrucomicrobiota</taxon>
        <taxon>Verrucomicrobiia</taxon>
        <taxon>Verrucomicrobiales</taxon>
        <taxon>Verrucomicrobiaceae</taxon>
        <taxon>Prosthecobacter</taxon>
    </lineage>
</organism>
<reference evidence="2 3" key="1">
    <citation type="submission" date="2020-08" db="EMBL/GenBank/DDBJ databases">
        <title>Genomic Encyclopedia of Type Strains, Phase IV (KMG-IV): sequencing the most valuable type-strain genomes for metagenomic binning, comparative biology and taxonomic classification.</title>
        <authorList>
            <person name="Goeker M."/>
        </authorList>
    </citation>
    <scope>NUCLEOTIDE SEQUENCE [LARGE SCALE GENOMIC DNA]</scope>
    <source>
        <strain evidence="2 3">DSM 12252</strain>
    </source>
</reference>
<gene>
    <name evidence="2" type="ORF">HNQ65_003192</name>
</gene>
<dbReference type="Proteomes" id="UP000590740">
    <property type="component" value="Unassembled WGS sequence"/>
</dbReference>
<keyword evidence="3" id="KW-1185">Reference proteome</keyword>
<dbReference type="InterPro" id="IPR013320">
    <property type="entry name" value="ConA-like_dom_sf"/>
</dbReference>